<dbReference type="OrthoDB" id="9925332at2"/>
<gene>
    <name evidence="1" type="ORF">SAMN04489758_12811</name>
</gene>
<proteinExistence type="predicted"/>
<sequence>MVVNLTYEEYLNIPSLRNQYNDTIAKCHLHNYGCIYIETINNTTDVMEIEDVEMLRNGVVEYV</sequence>
<name>A0A1I0GBX0_9FIRM</name>
<keyword evidence="2" id="KW-1185">Reference proteome</keyword>
<dbReference type="Proteomes" id="UP000198558">
    <property type="component" value="Unassembled WGS sequence"/>
</dbReference>
<protein>
    <submittedName>
        <fullName evidence="1">Uncharacterized protein</fullName>
    </submittedName>
</protein>
<dbReference type="AlphaFoldDB" id="A0A1I0GBX0"/>
<dbReference type="EMBL" id="FOIN01000028">
    <property type="protein sequence ID" value="SET68383.1"/>
    <property type="molecule type" value="Genomic_DNA"/>
</dbReference>
<dbReference type="GeneID" id="78288949"/>
<accession>A0A1I0GBX0</accession>
<organism evidence="1 2">
    <name type="scientific">Thomasclavelia cocleata</name>
    <dbReference type="NCBI Taxonomy" id="69824"/>
    <lineage>
        <taxon>Bacteria</taxon>
        <taxon>Bacillati</taxon>
        <taxon>Bacillota</taxon>
        <taxon>Erysipelotrichia</taxon>
        <taxon>Erysipelotrichales</taxon>
        <taxon>Coprobacillaceae</taxon>
        <taxon>Thomasclavelia</taxon>
    </lineage>
</organism>
<dbReference type="RefSeq" id="WP_092355098.1">
    <property type="nucleotide sequence ID" value="NZ_FOIN01000028.1"/>
</dbReference>
<evidence type="ECO:0000313" key="2">
    <source>
        <dbReference type="Proteomes" id="UP000198558"/>
    </source>
</evidence>
<reference evidence="2" key="1">
    <citation type="submission" date="2016-10" db="EMBL/GenBank/DDBJ databases">
        <authorList>
            <person name="Varghese N."/>
            <person name="Submissions S."/>
        </authorList>
    </citation>
    <scope>NUCLEOTIDE SEQUENCE [LARGE SCALE GENOMIC DNA]</scope>
    <source>
        <strain evidence="2">DSM 1551</strain>
    </source>
</reference>
<evidence type="ECO:0000313" key="1">
    <source>
        <dbReference type="EMBL" id="SET68383.1"/>
    </source>
</evidence>